<dbReference type="GO" id="GO:0019867">
    <property type="term" value="C:outer membrane"/>
    <property type="evidence" value="ECO:0007669"/>
    <property type="project" value="InterPro"/>
</dbReference>
<evidence type="ECO:0000313" key="2">
    <source>
        <dbReference type="EMBL" id="AUN33130.1"/>
    </source>
</evidence>
<dbReference type="SMART" id="SM00869">
    <property type="entry name" value="Autotransporter"/>
    <property type="match status" value="1"/>
</dbReference>
<dbReference type="PROSITE" id="PS51208">
    <property type="entry name" value="AUTOTRANSPORTER"/>
    <property type="match status" value="1"/>
</dbReference>
<dbReference type="InterPro" id="IPR005546">
    <property type="entry name" value="Autotransporte_beta"/>
</dbReference>
<dbReference type="InterPro" id="IPR036709">
    <property type="entry name" value="Autotransporte_beta_dom_sf"/>
</dbReference>
<dbReference type="AlphaFoldDB" id="A0A2K9NJ70"/>
<accession>A0A2K9NJ70</accession>
<feature type="domain" description="Autotransporter" evidence="1">
    <location>
        <begin position="631"/>
        <end position="908"/>
    </location>
</feature>
<organism evidence="2 3">
    <name type="scientific">Niveispirillum cyanobacteriorum</name>
    <dbReference type="NCBI Taxonomy" id="1612173"/>
    <lineage>
        <taxon>Bacteria</taxon>
        <taxon>Pseudomonadati</taxon>
        <taxon>Pseudomonadota</taxon>
        <taxon>Alphaproteobacteria</taxon>
        <taxon>Rhodospirillales</taxon>
        <taxon>Azospirillaceae</taxon>
        <taxon>Niveispirillum</taxon>
    </lineage>
</organism>
<geneLocation type="plasmid" evidence="2 3">
    <name>unnamed1</name>
</geneLocation>
<dbReference type="KEGG" id="ncb:C0V82_22315"/>
<dbReference type="EMBL" id="CP025613">
    <property type="protein sequence ID" value="AUN33130.1"/>
    <property type="molecule type" value="Genomic_DNA"/>
</dbReference>
<dbReference type="Gene3D" id="2.40.128.130">
    <property type="entry name" value="Autotransporter beta-domain"/>
    <property type="match status" value="1"/>
</dbReference>
<keyword evidence="3" id="KW-1185">Reference proteome</keyword>
<protein>
    <recommendedName>
        <fullName evidence="1">Autotransporter domain-containing protein</fullName>
    </recommendedName>
</protein>
<dbReference type="Proteomes" id="UP000234752">
    <property type="component" value="Plasmid unnamed1"/>
</dbReference>
<evidence type="ECO:0000259" key="1">
    <source>
        <dbReference type="PROSITE" id="PS51208"/>
    </source>
</evidence>
<name>A0A2K9NJ70_9PROT</name>
<dbReference type="InterPro" id="IPR006315">
    <property type="entry name" value="OM_autotransptr_brl_dom"/>
</dbReference>
<dbReference type="NCBIfam" id="TIGR01414">
    <property type="entry name" value="autotrans_barl"/>
    <property type="match status" value="1"/>
</dbReference>
<sequence>MCTIAGISVIVAPGYEVPLGGSSCCLNSVNDVGRGSMKGYLHQSALAAPIKAALLMTVAIPVLSFPAAHAATCTGTILCNGDFEIVSTVGGTDAVSFGSWSSTDPSGLRAGVGADGKGNSAEFLFSSNTLSQSLTTGLGDRYQITFQYKSEGGQGLSAYFGDARIFDYVGDSAPPTGWITYSFNVQAFGSQTILRFVADSLGAAQNIDNVTVTLCPTCTPTAVGNLGAVIDRTKAFYTTEDAAGAGSNLSGTRTLTFDGGTLRPGTPGALGSQGQPVTLMLNVGSAGGTLDNAGQNIALTGRIINTASSASPFTLTGAGQGTISSQITNLGTLVVATSGRTLFSSAIDNAGGSFVLRNGGQASLTGGLTGGAVVVESGHLSVNSVVTAPVTVGAQGTLRGTGRIAGTTTVAGTLRPGNSPGTLTFTGPVTQQTGSSLVLEIDGAGTGNGAGNYSRVIVTGAGNAYTISSGVTLTPVLRGLTYAAGETAGTNSYNLTLGQRLTGVIQAEGGVTGTFATITQPVAGLPTGGRIVALYSANSVDLYVGAASYAGLAGLTGNQRAAGAAVDALEASRNPAAQPILNALIPLGISALPSAVGGLSGEFNANLSLAATDVSRGFADMISTRQGGLHEAGQGWQVWGRAFGNKARTSSDGNNPGFRHRMAGGIAGADIGVDNGTRAGIAVGYADSRVTGRQDSGRASIDSYHVGGYMGWSQQALFVDAQAGVTFSNYETARTITTGTQVRNAGSDTDGRSIGAGLEAGYRLDLDGIQLTPSAFLRYDGSDVDGFAERGADAFGLTVADDSQADLRAGIGLRLAAPVALDNGGTLVPELSARWEHDLSTPGNSISQSLLGQAFIVQAAAPGRDTAVLGGGLSMEIADNMRLSARYDAALSDNRTQHAMTAQVRFAW</sequence>
<proteinExistence type="predicted"/>
<gene>
    <name evidence="2" type="ORF">C0V82_22315</name>
</gene>
<reference evidence="2 3" key="1">
    <citation type="submission" date="2017-12" db="EMBL/GenBank/DDBJ databases">
        <title>Genomes of bacteria within cyanobacterial aggregates.</title>
        <authorList>
            <person name="Cai H."/>
        </authorList>
    </citation>
    <scope>NUCLEOTIDE SEQUENCE [LARGE SCALE GENOMIC DNA]</scope>
    <source>
        <strain evidence="2 3">TH16</strain>
        <plasmid evidence="2 3">unnamed1</plasmid>
    </source>
</reference>
<dbReference type="Pfam" id="PF03797">
    <property type="entry name" value="Autotransporter"/>
    <property type="match status" value="1"/>
</dbReference>
<dbReference type="SUPFAM" id="SSF103515">
    <property type="entry name" value="Autotransporter"/>
    <property type="match status" value="1"/>
</dbReference>
<keyword evidence="2" id="KW-0614">Plasmid</keyword>
<evidence type="ECO:0000313" key="3">
    <source>
        <dbReference type="Proteomes" id="UP000234752"/>
    </source>
</evidence>